<dbReference type="Proteomes" id="UP000288058">
    <property type="component" value="Unassembled WGS sequence"/>
</dbReference>
<dbReference type="Pfam" id="PF01266">
    <property type="entry name" value="DAO"/>
    <property type="match status" value="1"/>
</dbReference>
<dbReference type="PANTHER" id="PTHR13847">
    <property type="entry name" value="SARCOSINE DEHYDROGENASE-RELATED"/>
    <property type="match status" value="1"/>
</dbReference>
<keyword evidence="5" id="KW-1185">Reference proteome</keyword>
<dbReference type="Gene3D" id="3.30.9.10">
    <property type="entry name" value="D-Amino Acid Oxidase, subunit A, domain 2"/>
    <property type="match status" value="1"/>
</dbReference>
<dbReference type="InterPro" id="IPR036188">
    <property type="entry name" value="FAD/NAD-bd_sf"/>
</dbReference>
<name>A0A432Z1R5_9GAMM</name>
<dbReference type="GO" id="GO:0016491">
    <property type="term" value="F:oxidoreductase activity"/>
    <property type="evidence" value="ECO:0007669"/>
    <property type="project" value="UniProtKB-KW"/>
</dbReference>
<feature type="region of interest" description="Disordered" evidence="2">
    <location>
        <begin position="1"/>
        <end position="22"/>
    </location>
</feature>
<feature type="domain" description="FAD dependent oxidoreductase" evidence="3">
    <location>
        <begin position="41"/>
        <end position="398"/>
    </location>
</feature>
<dbReference type="Gene3D" id="3.50.50.60">
    <property type="entry name" value="FAD/NAD(P)-binding domain"/>
    <property type="match status" value="1"/>
</dbReference>
<reference evidence="5" key="1">
    <citation type="journal article" date="2018" name="Front. Microbiol.">
        <title>Genome-Based Analysis Reveals the Taxonomy and Diversity of the Family Idiomarinaceae.</title>
        <authorList>
            <person name="Liu Y."/>
            <person name="Lai Q."/>
            <person name="Shao Z."/>
        </authorList>
    </citation>
    <scope>NUCLEOTIDE SEQUENCE [LARGE SCALE GENOMIC DNA]</scope>
    <source>
        <strain evidence="5">R22</strain>
    </source>
</reference>
<keyword evidence="1" id="KW-0560">Oxidoreductase</keyword>
<accession>A0A432Z1R5</accession>
<dbReference type="RefSeq" id="WP_126780796.1">
    <property type="nucleotide sequence ID" value="NZ_PIQC01000003.1"/>
</dbReference>
<evidence type="ECO:0000259" key="3">
    <source>
        <dbReference type="Pfam" id="PF01266"/>
    </source>
</evidence>
<dbReference type="PANTHER" id="PTHR13847:SF281">
    <property type="entry name" value="FAD DEPENDENT OXIDOREDUCTASE DOMAIN-CONTAINING PROTEIN"/>
    <property type="match status" value="1"/>
</dbReference>
<dbReference type="AlphaFoldDB" id="A0A432Z1R5"/>
<dbReference type="GO" id="GO:0005737">
    <property type="term" value="C:cytoplasm"/>
    <property type="evidence" value="ECO:0007669"/>
    <property type="project" value="TreeGrafter"/>
</dbReference>
<dbReference type="EMBL" id="PIQC01000003">
    <property type="protein sequence ID" value="RUO71844.1"/>
    <property type="molecule type" value="Genomic_DNA"/>
</dbReference>
<dbReference type="OrthoDB" id="311718at2"/>
<evidence type="ECO:0000313" key="5">
    <source>
        <dbReference type="Proteomes" id="UP000288058"/>
    </source>
</evidence>
<proteinExistence type="predicted"/>
<comment type="caution">
    <text evidence="4">The sequence shown here is derived from an EMBL/GenBank/DDBJ whole genome shotgun (WGS) entry which is preliminary data.</text>
</comment>
<sequence>MYDPLVDAPPGPHDAPEPSYWQQHTQADFPECVDAPEQVEFAVVGAGYTGLNAARVLAENGHSVAVFEANQLAWGCSSRNAGFVMKSTGRLGLSAWAERLGTDIAQGIAAEHQKALQLVEDNVQACPQQCQRQNGGYLKIAHRASAVAPLKQQYEQLKQFDQPVEWLTQEQLTDIIDSPQAHAALRFTDCFALNPMLLAAATARRAAAAGAQLVEHCPVTQAVSLGSKGVYLQTAKGAVRARKLLVCSNGYTSGQLLPELASRSLPVLSSIITTPPLSKEQIESIKLSPQYAVMDTRILKYYFRLLPDNRLLFGGRGAIQGKSAANPVYAKRLLQALHQTFPQLRNVNKWEHFWSGWVSVSLDDYPRVGKVKDNIYASMGYCGAGVSFTALAGQRLAEAAMEQPLPELPYYQSQLKPFPLPRFRRLGQWLYYHYGRLRD</sequence>
<dbReference type="SUPFAM" id="SSF51905">
    <property type="entry name" value="FAD/NAD(P)-binding domain"/>
    <property type="match status" value="1"/>
</dbReference>
<evidence type="ECO:0000256" key="1">
    <source>
        <dbReference type="ARBA" id="ARBA00023002"/>
    </source>
</evidence>
<dbReference type="InterPro" id="IPR006076">
    <property type="entry name" value="FAD-dep_OxRdtase"/>
</dbReference>
<evidence type="ECO:0000313" key="4">
    <source>
        <dbReference type="EMBL" id="RUO71844.1"/>
    </source>
</evidence>
<evidence type="ECO:0000256" key="2">
    <source>
        <dbReference type="SAM" id="MobiDB-lite"/>
    </source>
</evidence>
<organism evidence="4 5">
    <name type="scientific">Idiomarina ramblicola</name>
    <dbReference type="NCBI Taxonomy" id="263724"/>
    <lineage>
        <taxon>Bacteria</taxon>
        <taxon>Pseudomonadati</taxon>
        <taxon>Pseudomonadota</taxon>
        <taxon>Gammaproteobacteria</taxon>
        <taxon>Alteromonadales</taxon>
        <taxon>Idiomarinaceae</taxon>
        <taxon>Idiomarina</taxon>
    </lineage>
</organism>
<gene>
    <name evidence="4" type="ORF">CWI78_04830</name>
</gene>
<protein>
    <submittedName>
        <fullName evidence="4">FAD-binding oxidoreductase</fullName>
    </submittedName>
</protein>